<name>Q09JF8_ARGMO</name>
<organism evidence="1">
    <name type="scientific">Argas monolakensis</name>
    <name type="common">Mono lake bird tick</name>
    <dbReference type="NCBI Taxonomy" id="34602"/>
    <lineage>
        <taxon>Eukaryota</taxon>
        <taxon>Metazoa</taxon>
        <taxon>Ecdysozoa</taxon>
        <taxon>Arthropoda</taxon>
        <taxon>Chelicerata</taxon>
        <taxon>Arachnida</taxon>
        <taxon>Acari</taxon>
        <taxon>Parasitiformes</taxon>
        <taxon>Ixodida</taxon>
        <taxon>Ixodoidea</taxon>
        <taxon>Argasidae</taxon>
        <taxon>Argasinae</taxon>
        <taxon>Argas</taxon>
    </lineage>
</organism>
<accession>Q09JF8</accession>
<dbReference type="Gene3D" id="1.20.90.10">
    <property type="entry name" value="Phospholipase A2 domain"/>
    <property type="match status" value="1"/>
</dbReference>
<evidence type="ECO:0000313" key="1">
    <source>
        <dbReference type="EMBL" id="ABI52805.1"/>
    </source>
</evidence>
<dbReference type="AlphaFoldDB" id="Q09JF8"/>
<dbReference type="GO" id="GO:0050482">
    <property type="term" value="P:arachidonate secretion"/>
    <property type="evidence" value="ECO:0007669"/>
    <property type="project" value="InterPro"/>
</dbReference>
<protein>
    <submittedName>
        <fullName evidence="1">Phospholipase A2</fullName>
    </submittedName>
</protein>
<sequence>NRYHWQFGQAFFDALQVPCFIKTYPKVCVRWSTNFLGLKSSCVEYYIDTGKEREWQFFYPPSFFRAFVKRWYKGCNTRTVKEAPDTWNLFCKNDTNIDCSKYKFIKRDFRGI</sequence>
<feature type="non-terminal residue" evidence="1">
    <location>
        <position position="1"/>
    </location>
</feature>
<dbReference type="EMBL" id="DQ886888">
    <property type="protein sequence ID" value="ABI52805.1"/>
    <property type="molecule type" value="mRNA"/>
</dbReference>
<dbReference type="InterPro" id="IPR036444">
    <property type="entry name" value="PLipase_A2_dom_sf"/>
</dbReference>
<dbReference type="GO" id="GO:0004623">
    <property type="term" value="F:phospholipase A2 activity"/>
    <property type="evidence" value="ECO:0007669"/>
    <property type="project" value="InterPro"/>
</dbReference>
<proteinExistence type="evidence at transcript level"/>
<reference evidence="1" key="1">
    <citation type="journal article" date="2008" name="Insect Biochem. Mol. Biol.">
        <title>Comparative sialomics between hard and soft ticks: implications for the evolution of blood-feeding behavior.</title>
        <authorList>
            <person name="Mans B.J."/>
            <person name="Andersen J.F."/>
            <person name="Francischetti I.M."/>
            <person name="Valenzuela J.G."/>
            <person name="Schwan T.G."/>
            <person name="Pham V.M."/>
            <person name="Garfield M.K."/>
            <person name="Hammer C.H."/>
            <person name="Ribeiro J.M."/>
        </authorList>
    </citation>
    <scope>NUCLEOTIDE SEQUENCE</scope>
    <source>
        <strain evidence="1">AM-857</strain>
        <tissue evidence="1">Adult salivary gland</tissue>
    </source>
</reference>
<dbReference type="GO" id="GO:0006644">
    <property type="term" value="P:phospholipid metabolic process"/>
    <property type="evidence" value="ECO:0007669"/>
    <property type="project" value="InterPro"/>
</dbReference>